<name>A0AAU7MDW7_9ACTN</name>
<dbReference type="AlphaFoldDB" id="A0AAU7MDW7"/>
<dbReference type="InterPro" id="IPR051164">
    <property type="entry name" value="NmrA-like_oxidored"/>
</dbReference>
<dbReference type="SUPFAM" id="SSF51735">
    <property type="entry name" value="NAD(P)-binding Rossmann-fold domains"/>
    <property type="match status" value="1"/>
</dbReference>
<dbReference type="Pfam" id="PF05368">
    <property type="entry name" value="NmrA"/>
    <property type="match status" value="1"/>
</dbReference>
<dbReference type="EMBL" id="CP157762">
    <property type="protein sequence ID" value="XBP95624.1"/>
    <property type="molecule type" value="Genomic_DNA"/>
</dbReference>
<keyword evidence="2" id="KW-0521">NADP</keyword>
<accession>A0AAU7MDW7</accession>
<reference evidence="5" key="2">
    <citation type="submission" date="2024-06" db="EMBL/GenBank/DDBJ databases">
        <title>Micromonospora mangrovi CCTCC AA 2012012 genome sequences.</title>
        <authorList>
            <person name="Gao J."/>
        </authorList>
    </citation>
    <scope>NUCLEOTIDE SEQUENCE</scope>
    <source>
        <strain evidence="5">CCTCC AA 2012012</strain>
    </source>
</reference>
<evidence type="ECO:0000313" key="5">
    <source>
        <dbReference type="EMBL" id="XCH76328.1"/>
    </source>
</evidence>
<evidence type="ECO:0000256" key="2">
    <source>
        <dbReference type="ARBA" id="ARBA00022857"/>
    </source>
</evidence>
<proteinExistence type="inferred from homology"/>
<dbReference type="EMBL" id="CP159342">
    <property type="protein sequence ID" value="XCH76328.1"/>
    <property type="molecule type" value="Genomic_DNA"/>
</dbReference>
<organism evidence="4">
    <name type="scientific">Micromonospora sp. CCTCC AA 2012012</name>
    <dbReference type="NCBI Taxonomy" id="3111921"/>
    <lineage>
        <taxon>Bacteria</taxon>
        <taxon>Bacillati</taxon>
        <taxon>Actinomycetota</taxon>
        <taxon>Actinomycetes</taxon>
        <taxon>Micromonosporales</taxon>
        <taxon>Micromonosporaceae</taxon>
        <taxon>Micromonospora</taxon>
    </lineage>
</organism>
<protein>
    <submittedName>
        <fullName evidence="4">NAD(P)H-binding protein</fullName>
    </submittedName>
</protein>
<feature type="domain" description="NmrA-like" evidence="3">
    <location>
        <begin position="13"/>
        <end position="245"/>
    </location>
</feature>
<dbReference type="PANTHER" id="PTHR42748">
    <property type="entry name" value="NITROGEN METABOLITE REPRESSION PROTEIN NMRA FAMILY MEMBER"/>
    <property type="match status" value="1"/>
</dbReference>
<sequence>MTSTEIPPTGPLTVVVHGATGTQGAPVVRRLLAAGHRVRAAVRDPRRLAATFPTGVQPVAADLLDPDSLRRAYTGADAVVVHLPLVFAGERAVPQAEAVLAALGDAAVPRAVFNTGGPLVPAPVGVPYLDARAVLAARLPDVVPVAAVVGPAGGYLENLSAPWSAPRVAAGELAYPLPAEVPMPWVALDDLADGIAASLTVPAPPARQVIAGPQPLTGDAAAAELSAALGRPVRWRTIGTDEYERMLAPHIGPEAAAGIAGFYAPPPPGAPALPGPDPALITTGPTTLRAWAGRQSWPAGPES</sequence>
<dbReference type="InterPro" id="IPR036291">
    <property type="entry name" value="NAD(P)-bd_dom_sf"/>
</dbReference>
<dbReference type="InterPro" id="IPR008030">
    <property type="entry name" value="NmrA-like"/>
</dbReference>
<comment type="similarity">
    <text evidence="1">Belongs to the NmrA-type oxidoreductase family.</text>
</comment>
<evidence type="ECO:0000259" key="3">
    <source>
        <dbReference type="Pfam" id="PF05368"/>
    </source>
</evidence>
<dbReference type="RefSeq" id="WP_350936608.1">
    <property type="nucleotide sequence ID" value="NZ_CP157762.1"/>
</dbReference>
<evidence type="ECO:0000256" key="1">
    <source>
        <dbReference type="ARBA" id="ARBA00006328"/>
    </source>
</evidence>
<reference evidence="4" key="1">
    <citation type="submission" date="2024-01" db="EMBL/GenBank/DDBJ databases">
        <title>The genome sequence of Micromonospora mangrovi CCTCC AA 2012012.</title>
        <authorList>
            <person name="Gao J."/>
        </authorList>
    </citation>
    <scope>NUCLEOTIDE SEQUENCE</scope>
    <source>
        <strain evidence="4">CCTCC AA 2012012</strain>
    </source>
</reference>
<dbReference type="PANTHER" id="PTHR42748:SF7">
    <property type="entry name" value="NMRA LIKE REDOX SENSOR 1-RELATED"/>
    <property type="match status" value="1"/>
</dbReference>
<evidence type="ECO:0000313" key="4">
    <source>
        <dbReference type="EMBL" id="XBP95624.1"/>
    </source>
</evidence>
<dbReference type="Gene3D" id="3.40.50.720">
    <property type="entry name" value="NAD(P)-binding Rossmann-like Domain"/>
    <property type="match status" value="1"/>
</dbReference>
<gene>
    <name evidence="5" type="ORF">ABUL08_09635</name>
    <name evidence="4" type="ORF">VK199_09585</name>
</gene>